<dbReference type="RefSeq" id="WP_137333326.1">
    <property type="nucleotide sequence ID" value="NZ_CP040077.1"/>
</dbReference>
<dbReference type="PROSITE" id="PS50889">
    <property type="entry name" value="S4"/>
    <property type="match status" value="1"/>
</dbReference>
<organism evidence="2 3">
    <name type="scientific">Trinickia violacea</name>
    <dbReference type="NCBI Taxonomy" id="2571746"/>
    <lineage>
        <taxon>Bacteria</taxon>
        <taxon>Pseudomonadati</taxon>
        <taxon>Pseudomonadota</taxon>
        <taxon>Betaproteobacteria</taxon>
        <taxon>Burkholderiales</taxon>
        <taxon>Burkholderiaceae</taxon>
        <taxon>Trinickia</taxon>
    </lineage>
</organism>
<dbReference type="Gene3D" id="3.10.290.10">
    <property type="entry name" value="RNA-binding S4 domain"/>
    <property type="match status" value="1"/>
</dbReference>
<keyword evidence="1" id="KW-0694">RNA-binding</keyword>
<dbReference type="InterPro" id="IPR036986">
    <property type="entry name" value="S4_RNA-bd_sf"/>
</dbReference>
<dbReference type="GO" id="GO:0003723">
    <property type="term" value="F:RNA binding"/>
    <property type="evidence" value="ECO:0007669"/>
    <property type="project" value="UniProtKB-KW"/>
</dbReference>
<reference evidence="2 3" key="1">
    <citation type="submission" date="2019-05" db="EMBL/GenBank/DDBJ databases">
        <title>Burkholderia sp. DHOD12, isolated from subtropical forest soil.</title>
        <authorList>
            <person name="Gao Z.-H."/>
            <person name="Qiu L.-H."/>
        </authorList>
    </citation>
    <scope>NUCLEOTIDE SEQUENCE [LARGE SCALE GENOMIC DNA]</scope>
    <source>
        <strain evidence="2 3">DHOD12</strain>
    </source>
</reference>
<name>A0A4P8IND3_9BURK</name>
<evidence type="ECO:0000256" key="1">
    <source>
        <dbReference type="PROSITE-ProRule" id="PRU00182"/>
    </source>
</evidence>
<dbReference type="OrthoDB" id="9802835at2"/>
<dbReference type="SUPFAM" id="SSF55174">
    <property type="entry name" value="Alpha-L RNA-binding motif"/>
    <property type="match status" value="1"/>
</dbReference>
<dbReference type="CDD" id="cd00165">
    <property type="entry name" value="S4"/>
    <property type="match status" value="1"/>
</dbReference>
<proteinExistence type="predicted"/>
<keyword evidence="3" id="KW-1185">Reference proteome</keyword>
<dbReference type="Proteomes" id="UP000298656">
    <property type="component" value="Chromosome 1"/>
</dbReference>
<evidence type="ECO:0000313" key="2">
    <source>
        <dbReference type="EMBL" id="QCP50512.1"/>
    </source>
</evidence>
<dbReference type="AlphaFoldDB" id="A0A4P8IND3"/>
<evidence type="ECO:0000313" key="3">
    <source>
        <dbReference type="Proteomes" id="UP000298656"/>
    </source>
</evidence>
<gene>
    <name evidence="2" type="ORF">FAZ95_15930</name>
</gene>
<protein>
    <submittedName>
        <fullName evidence="2">RNA-binding S4 domain-containing protein</fullName>
    </submittedName>
</protein>
<sequence length="73" mass="7580">MANLNFTLTGDFVELHNLLKLTGLADSGGSAKAIVASGAVTVDGQVELRKTCKIRAGQVVMLGDTRIAIHEAA</sequence>
<accession>A0A4P8IND3</accession>
<dbReference type="KEGG" id="tvl:FAZ95_15930"/>
<dbReference type="Pfam" id="PF13275">
    <property type="entry name" value="S4_2"/>
    <property type="match status" value="1"/>
</dbReference>
<dbReference type="EMBL" id="CP040077">
    <property type="protein sequence ID" value="QCP50512.1"/>
    <property type="molecule type" value="Genomic_DNA"/>
</dbReference>